<dbReference type="GO" id="GO:0005634">
    <property type="term" value="C:nucleus"/>
    <property type="evidence" value="ECO:0007669"/>
    <property type="project" value="UniProtKB-SubCell"/>
</dbReference>
<keyword evidence="2" id="KW-0805">Transcription regulation</keyword>
<evidence type="ECO:0000313" key="7">
    <source>
        <dbReference type="EMBL" id="VFU33125.1"/>
    </source>
</evidence>
<feature type="domain" description="TF-B3" evidence="6">
    <location>
        <begin position="6"/>
        <end position="103"/>
    </location>
</feature>
<comment type="subcellular location">
    <subcellularLocation>
        <location evidence="1">Nucleus</location>
    </subcellularLocation>
</comment>
<dbReference type="GO" id="GO:0003677">
    <property type="term" value="F:DNA binding"/>
    <property type="evidence" value="ECO:0007669"/>
    <property type="project" value="UniProtKB-KW"/>
</dbReference>
<evidence type="ECO:0000256" key="2">
    <source>
        <dbReference type="ARBA" id="ARBA00023015"/>
    </source>
</evidence>
<keyword evidence="4" id="KW-0804">Transcription</keyword>
<keyword evidence="3" id="KW-0238">DNA-binding</keyword>
<evidence type="ECO:0000256" key="5">
    <source>
        <dbReference type="ARBA" id="ARBA00023242"/>
    </source>
</evidence>
<evidence type="ECO:0000259" key="6">
    <source>
        <dbReference type="Pfam" id="PF02362"/>
    </source>
</evidence>
<dbReference type="SUPFAM" id="SSF101936">
    <property type="entry name" value="DNA-binding pseudobarrel domain"/>
    <property type="match status" value="1"/>
</dbReference>
<sequence length="119" mass="13937">MVAMSKLLSNSDTKNKRLELPARSLPAFPIPDGQNSTEFVAFDRLQRPWKFKVSIRNQGKYLKPWLTGEWAGYVHRKGLRKGDKVIIMTTHDEENGNKIFHIRAERKLFGFWYSIDDQQ</sequence>
<dbReference type="CDD" id="cd10017">
    <property type="entry name" value="B3_DNA"/>
    <property type="match status" value="1"/>
</dbReference>
<dbReference type="Pfam" id="PF02362">
    <property type="entry name" value="B3"/>
    <property type="match status" value="1"/>
</dbReference>
<dbReference type="InterPro" id="IPR015300">
    <property type="entry name" value="DNA-bd_pseudobarrel_sf"/>
</dbReference>
<reference evidence="7" key="1">
    <citation type="submission" date="2019-03" db="EMBL/GenBank/DDBJ databases">
        <authorList>
            <person name="Mank J."/>
            <person name="Almeida P."/>
        </authorList>
    </citation>
    <scope>NUCLEOTIDE SEQUENCE</scope>
    <source>
        <strain evidence="7">78183</strain>
    </source>
</reference>
<organism evidence="7">
    <name type="scientific">Salix viminalis</name>
    <name type="common">Common osier</name>
    <name type="synonym">Basket willow</name>
    <dbReference type="NCBI Taxonomy" id="40686"/>
    <lineage>
        <taxon>Eukaryota</taxon>
        <taxon>Viridiplantae</taxon>
        <taxon>Streptophyta</taxon>
        <taxon>Embryophyta</taxon>
        <taxon>Tracheophyta</taxon>
        <taxon>Spermatophyta</taxon>
        <taxon>Magnoliopsida</taxon>
        <taxon>eudicotyledons</taxon>
        <taxon>Gunneridae</taxon>
        <taxon>Pentapetalae</taxon>
        <taxon>rosids</taxon>
        <taxon>fabids</taxon>
        <taxon>Malpighiales</taxon>
        <taxon>Salicaceae</taxon>
        <taxon>Saliceae</taxon>
        <taxon>Salix</taxon>
    </lineage>
</organism>
<evidence type="ECO:0000256" key="1">
    <source>
        <dbReference type="ARBA" id="ARBA00004123"/>
    </source>
</evidence>
<evidence type="ECO:0000256" key="4">
    <source>
        <dbReference type="ARBA" id="ARBA00023163"/>
    </source>
</evidence>
<proteinExistence type="predicted"/>
<dbReference type="InterPro" id="IPR003340">
    <property type="entry name" value="B3_DNA-bd"/>
</dbReference>
<name>A0A6N2KYT3_SALVM</name>
<protein>
    <recommendedName>
        <fullName evidence="6">TF-B3 domain-containing protein</fullName>
    </recommendedName>
</protein>
<keyword evidence="5" id="KW-0539">Nucleus</keyword>
<dbReference type="EMBL" id="CAADRP010000890">
    <property type="protein sequence ID" value="VFU33125.1"/>
    <property type="molecule type" value="Genomic_DNA"/>
</dbReference>
<dbReference type="Gene3D" id="2.40.330.10">
    <property type="entry name" value="DNA-binding pseudobarrel domain"/>
    <property type="match status" value="1"/>
</dbReference>
<dbReference type="AlphaFoldDB" id="A0A6N2KYT3"/>
<accession>A0A6N2KYT3</accession>
<evidence type="ECO:0000256" key="3">
    <source>
        <dbReference type="ARBA" id="ARBA00023125"/>
    </source>
</evidence>
<gene>
    <name evidence="7" type="ORF">SVIM_LOCUS149649</name>
</gene>